<dbReference type="PROSITE" id="PS51318">
    <property type="entry name" value="TAT"/>
    <property type="match status" value="1"/>
</dbReference>
<sequence length="328" mass="34153">MNPSRPATLSRRTFVGAAAAIAAPFSFGQTGWPDRPVQLVHGFGAGGNADVIARLVAQQLHASLKQPVVVDIKSGAGGMIASSFVAKAPPDGHTLVLLTGGHTASAAMRRTLPYDPVKDFAFISTLTSFPFVVAVRPDHPAKSLADLIQMARSGTKKVSFSSVGVGSTQHLAGELLGGTAGIELLHVPYRGGGAPVQAVVAGDVDVLVDTPTVALPHVQSGTLRALAVTSAAAWPSLPNVPPVAATLPDFEVRSWLGLGAPAGTPEAIVRRLNADVQALLKKPEVRAALLRAGSEPTYSSSEAMREMVQNDIARWRSVIARRGIEIQN</sequence>
<dbReference type="RefSeq" id="WP_135283379.1">
    <property type="nucleotide sequence ID" value="NZ_SMLL01000001.1"/>
</dbReference>
<evidence type="ECO:0000313" key="2">
    <source>
        <dbReference type="EMBL" id="TFZ04497.1"/>
    </source>
</evidence>
<organism evidence="2 3">
    <name type="scientific">Ramlibacter rhizophilus</name>
    <dbReference type="NCBI Taxonomy" id="1781167"/>
    <lineage>
        <taxon>Bacteria</taxon>
        <taxon>Pseudomonadati</taxon>
        <taxon>Pseudomonadota</taxon>
        <taxon>Betaproteobacteria</taxon>
        <taxon>Burkholderiales</taxon>
        <taxon>Comamonadaceae</taxon>
        <taxon>Ramlibacter</taxon>
    </lineage>
</organism>
<gene>
    <name evidence="2" type="ORF">EZ242_01740</name>
</gene>
<name>A0A4Z0BYT4_9BURK</name>
<dbReference type="PANTHER" id="PTHR42928:SF5">
    <property type="entry name" value="BLR1237 PROTEIN"/>
    <property type="match status" value="1"/>
</dbReference>
<accession>A0A4Z0BYT4</accession>
<dbReference type="Gene3D" id="3.40.190.150">
    <property type="entry name" value="Bordetella uptake gene, domain 1"/>
    <property type="match status" value="1"/>
</dbReference>
<protein>
    <submittedName>
        <fullName evidence="2">Tripartite tricarboxylate transporter substrate binding protein</fullName>
    </submittedName>
</protein>
<dbReference type="Gene3D" id="3.40.190.10">
    <property type="entry name" value="Periplasmic binding protein-like II"/>
    <property type="match status" value="1"/>
</dbReference>
<dbReference type="AlphaFoldDB" id="A0A4Z0BYT4"/>
<comment type="caution">
    <text evidence="2">The sequence shown here is derived from an EMBL/GenBank/DDBJ whole genome shotgun (WGS) entry which is preliminary data.</text>
</comment>
<proteinExistence type="inferred from homology"/>
<dbReference type="OrthoDB" id="8880364at2"/>
<dbReference type="PIRSF" id="PIRSF017082">
    <property type="entry name" value="YflP"/>
    <property type="match status" value="1"/>
</dbReference>
<evidence type="ECO:0000313" key="3">
    <source>
        <dbReference type="Proteomes" id="UP000297564"/>
    </source>
</evidence>
<dbReference type="InterPro" id="IPR006311">
    <property type="entry name" value="TAT_signal"/>
</dbReference>
<dbReference type="InterPro" id="IPR042100">
    <property type="entry name" value="Bug_dom1"/>
</dbReference>
<evidence type="ECO:0000256" key="1">
    <source>
        <dbReference type="ARBA" id="ARBA00006987"/>
    </source>
</evidence>
<dbReference type="PANTHER" id="PTHR42928">
    <property type="entry name" value="TRICARBOXYLATE-BINDING PROTEIN"/>
    <property type="match status" value="1"/>
</dbReference>
<dbReference type="Proteomes" id="UP000297564">
    <property type="component" value="Unassembled WGS sequence"/>
</dbReference>
<reference evidence="2 3" key="1">
    <citation type="submission" date="2019-03" db="EMBL/GenBank/DDBJ databases">
        <title>Ramlibacter rhizophilus CCTCC AB2015357, whole genome shotgun sequence.</title>
        <authorList>
            <person name="Zhang X."/>
            <person name="Feng G."/>
            <person name="Zhu H."/>
        </authorList>
    </citation>
    <scope>NUCLEOTIDE SEQUENCE [LARGE SCALE GENOMIC DNA]</scope>
    <source>
        <strain evidence="2 3">CCTCC AB2015357</strain>
    </source>
</reference>
<dbReference type="SUPFAM" id="SSF53850">
    <property type="entry name" value="Periplasmic binding protein-like II"/>
    <property type="match status" value="1"/>
</dbReference>
<comment type="similarity">
    <text evidence="1">Belongs to the UPF0065 (bug) family.</text>
</comment>
<dbReference type="Pfam" id="PF03401">
    <property type="entry name" value="TctC"/>
    <property type="match status" value="1"/>
</dbReference>
<dbReference type="CDD" id="cd13578">
    <property type="entry name" value="PBP2_Bug27"/>
    <property type="match status" value="1"/>
</dbReference>
<dbReference type="EMBL" id="SMLL01000001">
    <property type="protein sequence ID" value="TFZ04497.1"/>
    <property type="molecule type" value="Genomic_DNA"/>
</dbReference>
<keyword evidence="3" id="KW-1185">Reference proteome</keyword>
<dbReference type="InterPro" id="IPR005064">
    <property type="entry name" value="BUG"/>
</dbReference>